<organism evidence="1 2">
    <name type="scientific">Ralstonia phage RSB1</name>
    <dbReference type="NCBI Taxonomy" id="551790"/>
    <lineage>
        <taxon>Viruses</taxon>
        <taxon>Duplodnaviria</taxon>
        <taxon>Heunggongvirae</taxon>
        <taxon>Uroviricota</taxon>
        <taxon>Caudoviricetes</taxon>
        <taxon>Autographivirales</taxon>
        <taxon>Autonotataviridae</taxon>
        <taxon>Okabevirinae</taxon>
        <taxon>Higashivirus</taxon>
        <taxon>Higashivirus RSB1</taxon>
    </lineage>
</organism>
<dbReference type="KEGG" id="vg:6870751"/>
<evidence type="ECO:0000313" key="2">
    <source>
        <dbReference type="Proteomes" id="UP000001854"/>
    </source>
</evidence>
<dbReference type="GeneID" id="6870751"/>
<accession>B5BTY3</accession>
<protein>
    <submittedName>
        <fullName evidence="1">Uncharacterized protein</fullName>
    </submittedName>
</protein>
<proteinExistence type="predicted"/>
<dbReference type="Proteomes" id="UP000001854">
    <property type="component" value="Segment"/>
</dbReference>
<dbReference type="OrthoDB" id="193at1910976"/>
<keyword evidence="2" id="KW-1185">Reference proteome</keyword>
<reference evidence="1 2" key="1">
    <citation type="journal article" date="2009" name="J. Bacteriol.">
        <title>Genomic characterization of Ralstonia solanacearum phage phiRSB1, a T7-like wide-host-range phage.</title>
        <authorList>
            <person name="Kawasaki T."/>
            <person name="Shimizu M."/>
            <person name="Satsuma H."/>
            <person name="Fujiwara A."/>
            <person name="Fujie M."/>
            <person name="Usami S."/>
            <person name="Yamada T."/>
        </authorList>
    </citation>
    <scope>NUCLEOTIDE SEQUENCE [LARGE SCALE GENOMIC DNA]</scope>
</reference>
<dbReference type="RefSeq" id="YP_002213736.1">
    <property type="nucleotide sequence ID" value="NC_011201.1"/>
</dbReference>
<name>B5BTY3_9CAUD</name>
<evidence type="ECO:0000313" key="1">
    <source>
        <dbReference type="EMBL" id="BAG70405.1"/>
    </source>
</evidence>
<sequence>MPLKAGSSKAVISANIKTEMAHGKPQKQAVVIALSSARRYAASHGTQRSVVGKQRKD</sequence>
<dbReference type="EMBL" id="AB451219">
    <property type="protein sequence ID" value="BAG70405.1"/>
    <property type="molecule type" value="Genomic_DNA"/>
</dbReference>